<dbReference type="InterPro" id="IPR002123">
    <property type="entry name" value="Plipid/glycerol_acylTrfase"/>
</dbReference>
<dbReference type="Pfam" id="PF01553">
    <property type="entry name" value="Acyltransferase"/>
    <property type="match status" value="1"/>
</dbReference>
<dbReference type="GO" id="GO:0003841">
    <property type="term" value="F:1-acylglycerol-3-phosphate O-acyltransferase activity"/>
    <property type="evidence" value="ECO:0007669"/>
    <property type="project" value="TreeGrafter"/>
</dbReference>
<dbReference type="CDD" id="cd07989">
    <property type="entry name" value="LPLAT_AGPAT-like"/>
    <property type="match status" value="1"/>
</dbReference>
<organism evidence="4 5">
    <name type="scientific">Actinobacteria bacterium BACL2 MAG-120802-bin41</name>
    <dbReference type="NCBI Taxonomy" id="1655568"/>
    <lineage>
        <taxon>Bacteria</taxon>
        <taxon>Bacillati</taxon>
        <taxon>Actinomycetota</taxon>
        <taxon>Actinomycetes</taxon>
        <taxon>Actinomycetes incertae sedis</taxon>
        <taxon>ac1 cluster</taxon>
    </lineage>
</organism>
<evidence type="ECO:0000259" key="3">
    <source>
        <dbReference type="SMART" id="SM00563"/>
    </source>
</evidence>
<dbReference type="PANTHER" id="PTHR10434:SF55">
    <property type="entry name" value="POSSIBLE ACYLTRANSFERASE"/>
    <property type="match status" value="1"/>
</dbReference>
<protein>
    <submittedName>
        <fullName evidence="4">Glycerol acyltransferase</fullName>
    </submittedName>
</protein>
<keyword evidence="2 4" id="KW-0012">Acyltransferase</keyword>
<sequence>MADLVYPPVIKLVRAFWKYLDLRFTFYGQSHIPSKGPAILAMNHVGYLDFALAGTAFLPTSRLVRFMAKKEVFDHPIAGPLMRGMKHICVDRSNGAPSFLAALKALDKGEIVGVFPEATISQSFELKEMKSGVIRLAMESGAPILPMVIWGSQRVWSKKLPKNLSRSSIPIFIAIGPLRYVEKGANLEVELAALKEAMAQLLNQVQSDYPDPHKGARWAPARLGGSAPSLAELEELRKNKRES</sequence>
<evidence type="ECO:0000256" key="1">
    <source>
        <dbReference type="ARBA" id="ARBA00022679"/>
    </source>
</evidence>
<dbReference type="EMBL" id="LIAS01000089">
    <property type="protein sequence ID" value="KRO30600.1"/>
    <property type="molecule type" value="Genomic_DNA"/>
</dbReference>
<evidence type="ECO:0000313" key="4">
    <source>
        <dbReference type="EMBL" id="KRO30600.1"/>
    </source>
</evidence>
<feature type="domain" description="Phospholipid/glycerol acyltransferase" evidence="3">
    <location>
        <begin position="38"/>
        <end position="152"/>
    </location>
</feature>
<reference evidence="4 5" key="1">
    <citation type="submission" date="2015-10" db="EMBL/GenBank/DDBJ databases">
        <title>Metagenome-Assembled Genomes uncover a global brackish microbiome.</title>
        <authorList>
            <person name="Hugerth L.W."/>
            <person name="Larsson J."/>
            <person name="Alneberg J."/>
            <person name="Lindh M.V."/>
            <person name="Legrand C."/>
            <person name="Pinhassi J."/>
            <person name="Andersson A.F."/>
        </authorList>
    </citation>
    <scope>NUCLEOTIDE SEQUENCE [LARGE SCALE GENOMIC DNA]</scope>
    <source>
        <strain evidence="4">BACL2 MAG-120802-bin41</strain>
    </source>
</reference>
<dbReference type="SMART" id="SM00563">
    <property type="entry name" value="PlsC"/>
    <property type="match status" value="1"/>
</dbReference>
<keyword evidence="1 4" id="KW-0808">Transferase</keyword>
<dbReference type="PANTHER" id="PTHR10434">
    <property type="entry name" value="1-ACYL-SN-GLYCEROL-3-PHOSPHATE ACYLTRANSFERASE"/>
    <property type="match status" value="1"/>
</dbReference>
<dbReference type="SUPFAM" id="SSF69593">
    <property type="entry name" value="Glycerol-3-phosphate (1)-acyltransferase"/>
    <property type="match status" value="1"/>
</dbReference>
<dbReference type="AlphaFoldDB" id="A0A0R2NXF7"/>
<comment type="caution">
    <text evidence="4">The sequence shown here is derived from an EMBL/GenBank/DDBJ whole genome shotgun (WGS) entry which is preliminary data.</text>
</comment>
<accession>A0A0R2NXF7</accession>
<gene>
    <name evidence="4" type="ORF">ABR60_02630</name>
</gene>
<dbReference type="Proteomes" id="UP000053941">
    <property type="component" value="Unassembled WGS sequence"/>
</dbReference>
<proteinExistence type="predicted"/>
<evidence type="ECO:0000256" key="2">
    <source>
        <dbReference type="ARBA" id="ARBA00023315"/>
    </source>
</evidence>
<evidence type="ECO:0000313" key="5">
    <source>
        <dbReference type="Proteomes" id="UP000053941"/>
    </source>
</evidence>
<dbReference type="GO" id="GO:0005886">
    <property type="term" value="C:plasma membrane"/>
    <property type="evidence" value="ECO:0007669"/>
    <property type="project" value="TreeGrafter"/>
</dbReference>
<dbReference type="GO" id="GO:0006654">
    <property type="term" value="P:phosphatidic acid biosynthetic process"/>
    <property type="evidence" value="ECO:0007669"/>
    <property type="project" value="TreeGrafter"/>
</dbReference>
<name>A0A0R2NXF7_9ACTN</name>